<dbReference type="EMBL" id="CP030918">
    <property type="protein sequence ID" value="AXC50299.1"/>
    <property type="molecule type" value="Genomic_DNA"/>
</dbReference>
<dbReference type="AlphaFoldDB" id="A0A344PLP4"/>
<reference evidence="2" key="1">
    <citation type="submission" date="2018-07" db="EMBL/GenBank/DDBJ databases">
        <title>Genome sequencing of Paracoccus sp. SC2-6.</title>
        <authorList>
            <person name="Heo J."/>
            <person name="Kim S.-J."/>
            <person name="Kwon S.-W."/>
        </authorList>
    </citation>
    <scope>NUCLEOTIDE SEQUENCE [LARGE SCALE GENOMIC DNA]</scope>
    <source>
        <strain evidence="2">SC2-6</strain>
    </source>
</reference>
<dbReference type="Proteomes" id="UP000252023">
    <property type="component" value="Chromosome"/>
</dbReference>
<protein>
    <recommendedName>
        <fullName evidence="3">LacI family transcriptional regulator</fullName>
    </recommendedName>
</protein>
<evidence type="ECO:0000313" key="2">
    <source>
        <dbReference type="Proteomes" id="UP000252023"/>
    </source>
</evidence>
<dbReference type="KEGG" id="pars:DRW48_11835"/>
<evidence type="ECO:0008006" key="3">
    <source>
        <dbReference type="Google" id="ProtNLM"/>
    </source>
</evidence>
<sequence length="140" mass="15597">MTRGTPVPQTVTLHVPFRVVKRGGRKEMQLPAGAAQQRKANSTLIKALARAFRWKRMLESAEFATIAELAEREGIAQSYMTRVLRLTLLAPHIVEAILDGRHDPEVELTRLSEPLPFEWADHSAHFTKATKGGTRACADV</sequence>
<dbReference type="OrthoDB" id="1550462at2"/>
<keyword evidence="2" id="KW-1185">Reference proteome</keyword>
<proteinExistence type="predicted"/>
<name>A0A344PLP4_9RHOB</name>
<dbReference type="RefSeq" id="WP_114076616.1">
    <property type="nucleotide sequence ID" value="NZ_CP030918.1"/>
</dbReference>
<gene>
    <name evidence="1" type="ORF">DRW48_11835</name>
</gene>
<evidence type="ECO:0000313" key="1">
    <source>
        <dbReference type="EMBL" id="AXC50299.1"/>
    </source>
</evidence>
<dbReference type="SUPFAM" id="SSF109709">
    <property type="entry name" value="KorB DNA-binding domain-like"/>
    <property type="match status" value="1"/>
</dbReference>
<dbReference type="Gene3D" id="1.10.10.2830">
    <property type="match status" value="1"/>
</dbReference>
<accession>A0A344PLP4</accession>
<organism evidence="1 2">
    <name type="scientific">Paracoccus suum</name>
    <dbReference type="NCBI Taxonomy" id="2259340"/>
    <lineage>
        <taxon>Bacteria</taxon>
        <taxon>Pseudomonadati</taxon>
        <taxon>Pseudomonadota</taxon>
        <taxon>Alphaproteobacteria</taxon>
        <taxon>Rhodobacterales</taxon>
        <taxon>Paracoccaceae</taxon>
        <taxon>Paracoccus</taxon>
    </lineage>
</organism>